<dbReference type="Pfam" id="PF02036">
    <property type="entry name" value="SCP2"/>
    <property type="match status" value="1"/>
</dbReference>
<accession>A0A1Y3PJY0</accession>
<organism evidence="2 3">
    <name type="scientific">Bacillus thermozeamaize</name>
    <dbReference type="NCBI Taxonomy" id="230954"/>
    <lineage>
        <taxon>Bacteria</taxon>
        <taxon>Bacillati</taxon>
        <taxon>Bacillota</taxon>
        <taxon>Bacilli</taxon>
        <taxon>Bacillales</taxon>
        <taxon>Bacillaceae</taxon>
        <taxon>Bacillus</taxon>
    </lineage>
</organism>
<dbReference type="InterPro" id="IPR003033">
    <property type="entry name" value="SCP2_sterol-bd_dom"/>
</dbReference>
<name>A0A1Y3PJY0_9BACI</name>
<dbReference type="Gene3D" id="3.30.1050.10">
    <property type="entry name" value="SCP2 sterol-binding domain"/>
    <property type="match status" value="1"/>
</dbReference>
<dbReference type="AlphaFoldDB" id="A0A1Y3PJY0"/>
<reference evidence="3" key="1">
    <citation type="submission" date="2016-06" db="EMBL/GenBank/DDBJ databases">
        <authorList>
            <person name="Nascimento L."/>
            <person name="Pereira R.V."/>
            <person name="Martins L.F."/>
            <person name="Quaggio R.B."/>
            <person name="Silva A.M."/>
            <person name="Setubal J.C."/>
        </authorList>
    </citation>
    <scope>NUCLEOTIDE SEQUENCE [LARGE SCALE GENOMIC DNA]</scope>
</reference>
<proteinExistence type="predicted"/>
<gene>
    <name evidence="2" type="ORF">BAA01_05555</name>
</gene>
<evidence type="ECO:0000259" key="1">
    <source>
        <dbReference type="Pfam" id="PF02036"/>
    </source>
</evidence>
<feature type="domain" description="SCP2" evidence="1">
    <location>
        <begin position="47"/>
        <end position="120"/>
    </location>
</feature>
<evidence type="ECO:0000313" key="2">
    <source>
        <dbReference type="EMBL" id="OUM84609.1"/>
    </source>
</evidence>
<evidence type="ECO:0000313" key="3">
    <source>
        <dbReference type="Proteomes" id="UP000196475"/>
    </source>
</evidence>
<dbReference type="EMBL" id="LZRT01000121">
    <property type="protein sequence ID" value="OUM84609.1"/>
    <property type="molecule type" value="Genomic_DNA"/>
</dbReference>
<comment type="caution">
    <text evidence="2">The sequence shown here is derived from an EMBL/GenBank/DDBJ whole genome shotgun (WGS) entry which is preliminary data.</text>
</comment>
<dbReference type="Proteomes" id="UP000196475">
    <property type="component" value="Unassembled WGS sequence"/>
</dbReference>
<dbReference type="SUPFAM" id="SSF55718">
    <property type="entry name" value="SCP-like"/>
    <property type="match status" value="1"/>
</dbReference>
<sequence length="144" mass="17188">MPALFSQEWLDRFAEEIQKGPSPERLQKVDDNYWQWIERRKPDLNLRLALVIKEEPEQYAYLEFKNGELADWHLGTADERHTADFVLGGTREDWQEVLTGPRDLTQNIMYRRLRLFQGNLHAFFRGIYFFVETLRAGLRAPVKF</sequence>
<dbReference type="InterPro" id="IPR036527">
    <property type="entry name" value="SCP2_sterol-bd_dom_sf"/>
</dbReference>
<protein>
    <recommendedName>
        <fullName evidence="1">SCP2 domain-containing protein</fullName>
    </recommendedName>
</protein>